<dbReference type="RefSeq" id="XP_024368831.1">
    <property type="nucleotide sequence ID" value="XM_024513063.2"/>
</dbReference>
<evidence type="ECO:0000256" key="1">
    <source>
        <dbReference type="SAM" id="Phobius"/>
    </source>
</evidence>
<keyword evidence="1" id="KW-0472">Membrane</keyword>
<keyword evidence="5" id="KW-1185">Reference proteome</keyword>
<dbReference type="InterPro" id="IPR056698">
    <property type="entry name" value="DUF7796"/>
</dbReference>
<dbReference type="Gramene" id="Pp3c2_5370V3.3">
    <property type="protein sequence ID" value="PAC:32935312.CDS.1"/>
    <property type="gene ID" value="Pp3c2_5370"/>
</dbReference>
<dbReference type="Gramene" id="Pp3c2_5370V3.2">
    <property type="protein sequence ID" value="PAC:32935311.CDS.1"/>
    <property type="gene ID" value="Pp3c2_5370"/>
</dbReference>
<evidence type="ECO:0000259" key="2">
    <source>
        <dbReference type="Pfam" id="PF25072"/>
    </source>
</evidence>
<dbReference type="GeneID" id="112279027"/>
<dbReference type="EnsemblPlants" id="Pp3c2_5370V3.1">
    <property type="protein sequence ID" value="PAC:32935310.CDS.1"/>
    <property type="gene ID" value="Pp3c2_5370"/>
</dbReference>
<feature type="domain" description="DUF7796" evidence="2">
    <location>
        <begin position="64"/>
        <end position="408"/>
    </location>
</feature>
<protein>
    <recommendedName>
        <fullName evidence="2">DUF7796 domain-containing protein</fullName>
    </recommendedName>
</protein>
<reference evidence="3 5" key="1">
    <citation type="journal article" date="2008" name="Science">
        <title>The Physcomitrella genome reveals evolutionary insights into the conquest of land by plants.</title>
        <authorList>
            <person name="Rensing S."/>
            <person name="Lang D."/>
            <person name="Zimmer A."/>
            <person name="Terry A."/>
            <person name="Salamov A."/>
            <person name="Shapiro H."/>
            <person name="Nishiyama T."/>
            <person name="Perroud P.-F."/>
            <person name="Lindquist E."/>
            <person name="Kamisugi Y."/>
            <person name="Tanahashi T."/>
            <person name="Sakakibara K."/>
            <person name="Fujita T."/>
            <person name="Oishi K."/>
            <person name="Shin-I T."/>
            <person name="Kuroki Y."/>
            <person name="Toyoda A."/>
            <person name="Suzuki Y."/>
            <person name="Hashimoto A."/>
            <person name="Yamaguchi K."/>
            <person name="Sugano A."/>
            <person name="Kohara Y."/>
            <person name="Fujiyama A."/>
            <person name="Anterola A."/>
            <person name="Aoki S."/>
            <person name="Ashton N."/>
            <person name="Barbazuk W.B."/>
            <person name="Barker E."/>
            <person name="Bennetzen J."/>
            <person name="Bezanilla M."/>
            <person name="Blankenship R."/>
            <person name="Cho S.H."/>
            <person name="Dutcher S."/>
            <person name="Estelle M."/>
            <person name="Fawcett J.A."/>
            <person name="Gundlach H."/>
            <person name="Hanada K."/>
            <person name="Heyl A."/>
            <person name="Hicks K.A."/>
            <person name="Hugh J."/>
            <person name="Lohr M."/>
            <person name="Mayer K."/>
            <person name="Melkozernov A."/>
            <person name="Murata T."/>
            <person name="Nelson D."/>
            <person name="Pils B."/>
            <person name="Prigge M."/>
            <person name="Reiss B."/>
            <person name="Renner T."/>
            <person name="Rombauts S."/>
            <person name="Rushton P."/>
            <person name="Sanderfoot A."/>
            <person name="Schween G."/>
            <person name="Shiu S.-H."/>
            <person name="Stueber K."/>
            <person name="Theodoulou F.L."/>
            <person name="Tu H."/>
            <person name="Van de Peer Y."/>
            <person name="Verrier P.J."/>
            <person name="Waters E."/>
            <person name="Wood A."/>
            <person name="Yang L."/>
            <person name="Cove D."/>
            <person name="Cuming A."/>
            <person name="Hasebe M."/>
            <person name="Lucas S."/>
            <person name="Mishler D.B."/>
            <person name="Reski R."/>
            <person name="Grigoriev I."/>
            <person name="Quatrano R.S."/>
            <person name="Boore J.L."/>
        </authorList>
    </citation>
    <scope>NUCLEOTIDE SEQUENCE [LARGE SCALE GENOMIC DNA]</scope>
    <source>
        <strain evidence="4 5">cv. Gransden 2004</strain>
    </source>
</reference>
<reference evidence="4" key="3">
    <citation type="submission" date="2020-12" db="UniProtKB">
        <authorList>
            <consortium name="EnsemblPlants"/>
        </authorList>
    </citation>
    <scope>IDENTIFICATION</scope>
</reference>
<feature type="transmembrane region" description="Helical" evidence="1">
    <location>
        <begin position="7"/>
        <end position="27"/>
    </location>
</feature>
<dbReference type="Gramene" id="Pp3c2_5370V3.1">
    <property type="protein sequence ID" value="PAC:32935310.CDS.1"/>
    <property type="gene ID" value="Pp3c2_5370"/>
</dbReference>
<dbReference type="OrthoDB" id="2016723at2759"/>
<evidence type="ECO:0000313" key="4">
    <source>
        <dbReference type="EnsemblPlants" id="PAC:32935310.CDS.1"/>
    </source>
</evidence>
<dbReference type="PaxDb" id="3218-PP1S7_320V6.1"/>
<dbReference type="Pfam" id="PF25072">
    <property type="entry name" value="DUF7796"/>
    <property type="match status" value="1"/>
</dbReference>
<dbReference type="RefSeq" id="XP_024368834.1">
    <property type="nucleotide sequence ID" value="XM_024513066.2"/>
</dbReference>
<accession>A0A2K1L0B2</accession>
<dbReference type="Proteomes" id="UP000006727">
    <property type="component" value="Chromosome 2"/>
</dbReference>
<evidence type="ECO:0000313" key="3">
    <source>
        <dbReference type="EMBL" id="PNR59467.1"/>
    </source>
</evidence>
<keyword evidence="1" id="KW-0812">Transmembrane</keyword>
<organism evidence="3">
    <name type="scientific">Physcomitrium patens</name>
    <name type="common">Spreading-leaved earth moss</name>
    <name type="synonym">Physcomitrella patens</name>
    <dbReference type="NCBI Taxonomy" id="3218"/>
    <lineage>
        <taxon>Eukaryota</taxon>
        <taxon>Viridiplantae</taxon>
        <taxon>Streptophyta</taxon>
        <taxon>Embryophyta</taxon>
        <taxon>Bryophyta</taxon>
        <taxon>Bryophytina</taxon>
        <taxon>Bryopsida</taxon>
        <taxon>Funariidae</taxon>
        <taxon>Funariales</taxon>
        <taxon>Funariaceae</taxon>
        <taxon>Physcomitrium</taxon>
    </lineage>
</organism>
<dbReference type="EnsemblPlants" id="Pp3c2_5370V3.2">
    <property type="protein sequence ID" value="PAC:32935311.CDS.1"/>
    <property type="gene ID" value="Pp3c2_5370"/>
</dbReference>
<name>A0A2K1L0B2_PHYPA</name>
<gene>
    <name evidence="4" type="primary">LOC112279027</name>
    <name evidence="3" type="ORF">PHYPA_002258</name>
</gene>
<dbReference type="EnsemblPlants" id="Pp3c2_5370V3.3">
    <property type="protein sequence ID" value="PAC:32935312.CDS.1"/>
    <property type="gene ID" value="Pp3c2_5370"/>
</dbReference>
<dbReference type="RefSeq" id="XP_024368833.1">
    <property type="nucleotide sequence ID" value="XM_024513065.2"/>
</dbReference>
<evidence type="ECO:0000313" key="5">
    <source>
        <dbReference type="Proteomes" id="UP000006727"/>
    </source>
</evidence>
<dbReference type="EnsemblPlants" id="Pp3c2_5370V3.4">
    <property type="protein sequence ID" value="PAC:32935313.CDS.1"/>
    <property type="gene ID" value="Pp3c2_5370"/>
</dbReference>
<dbReference type="PANTHER" id="PTHR35112:SF1">
    <property type="entry name" value="RING_FYVE_PHD ZINC FINGER SUPERFAMILY PROTEIN"/>
    <property type="match status" value="1"/>
</dbReference>
<keyword evidence="1" id="KW-1133">Transmembrane helix</keyword>
<dbReference type="PANTHER" id="PTHR35112">
    <property type="entry name" value="OS08G0360500 PROTEIN"/>
    <property type="match status" value="1"/>
</dbReference>
<dbReference type="Gramene" id="Pp3c2_5370V3.4">
    <property type="protein sequence ID" value="PAC:32935313.CDS.1"/>
    <property type="gene ID" value="Pp3c2_5370"/>
</dbReference>
<dbReference type="AlphaFoldDB" id="A0A2K1L0B2"/>
<dbReference type="EMBL" id="ABEU02000002">
    <property type="protein sequence ID" value="PNR59467.1"/>
    <property type="molecule type" value="Genomic_DNA"/>
</dbReference>
<proteinExistence type="predicted"/>
<sequence>MDLKLRLWLPWTVMLVVGLATYGYYLYLDPESCGSFLGCRSSIVNADFPRIEEGNESTIPVNGERRIAVCLVGGARMFEITGRTLRKHLLDVYNNTDVFLHSPLDKDSHKFSHLRGGNLRAAKIFVPSVLPESRITNELITAWGSPHGMQGLLQYFNLVEGCYGMVKQYEVKHKFKYDWIIRTRVDGFWSSRLPEIGQLDPNYYYVAAGNDFHGLNDRFGMGSPHTSRAANMRLSLLPQMHKAGYRGLNSESAYKAQFQISGVAWKRIQIPFCIMTLRNEMYPPPPYGLLMLSMASEGPMSGTYCRPCDKEANATFSATIVDGCMRDWDWPGVEGNRVTVCDGRQPWAANWREIADNVYKRHLNSSEGIPNFQSRTVAECTREMQEFQSQWEIWDSPSPQSICQKSLSK</sequence>
<reference evidence="3 5" key="2">
    <citation type="journal article" date="2018" name="Plant J.">
        <title>The Physcomitrella patens chromosome-scale assembly reveals moss genome structure and evolution.</title>
        <authorList>
            <person name="Lang D."/>
            <person name="Ullrich K.K."/>
            <person name="Murat F."/>
            <person name="Fuchs J."/>
            <person name="Jenkins J."/>
            <person name="Haas F.B."/>
            <person name="Piednoel M."/>
            <person name="Gundlach H."/>
            <person name="Van Bel M."/>
            <person name="Meyberg R."/>
            <person name="Vives C."/>
            <person name="Morata J."/>
            <person name="Symeonidi A."/>
            <person name="Hiss M."/>
            <person name="Muchero W."/>
            <person name="Kamisugi Y."/>
            <person name="Saleh O."/>
            <person name="Blanc G."/>
            <person name="Decker E.L."/>
            <person name="van Gessel N."/>
            <person name="Grimwood J."/>
            <person name="Hayes R.D."/>
            <person name="Graham S.W."/>
            <person name="Gunter L.E."/>
            <person name="McDaniel S.F."/>
            <person name="Hoernstein S.N.W."/>
            <person name="Larsson A."/>
            <person name="Li F.W."/>
            <person name="Perroud P.F."/>
            <person name="Phillips J."/>
            <person name="Ranjan P."/>
            <person name="Rokshar D.S."/>
            <person name="Rothfels C.J."/>
            <person name="Schneider L."/>
            <person name="Shu S."/>
            <person name="Stevenson D.W."/>
            <person name="Thummler F."/>
            <person name="Tillich M."/>
            <person name="Villarreal Aguilar J.C."/>
            <person name="Widiez T."/>
            <person name="Wong G.K."/>
            <person name="Wymore A."/>
            <person name="Zhang Y."/>
            <person name="Zimmer A.D."/>
            <person name="Quatrano R.S."/>
            <person name="Mayer K.F.X."/>
            <person name="Goodstein D."/>
            <person name="Casacuberta J.M."/>
            <person name="Vandepoele K."/>
            <person name="Reski R."/>
            <person name="Cuming A.C."/>
            <person name="Tuskan G.A."/>
            <person name="Maumus F."/>
            <person name="Salse J."/>
            <person name="Schmutz J."/>
            <person name="Rensing S.A."/>
        </authorList>
    </citation>
    <scope>NUCLEOTIDE SEQUENCE [LARGE SCALE GENOMIC DNA]</scope>
    <source>
        <strain evidence="4 5">cv. Gransden 2004</strain>
    </source>
</reference>